<dbReference type="EMBL" id="JBDIME010000016">
    <property type="protein sequence ID" value="MEN2791315.1"/>
    <property type="molecule type" value="Genomic_DNA"/>
</dbReference>
<keyword evidence="9" id="KW-1185">Reference proteome</keyword>
<keyword evidence="2" id="KW-0719">Serine esterase</keyword>
<accession>A0ABU9Y680</accession>
<dbReference type="SUPFAM" id="SSF53474">
    <property type="entry name" value="alpha/beta-Hydrolases"/>
    <property type="match status" value="1"/>
</dbReference>
<comment type="caution">
    <text evidence="8">The sequence shown here is derived from an EMBL/GenBank/DDBJ whole genome shotgun (WGS) entry which is preliminary data.</text>
</comment>
<dbReference type="PANTHER" id="PTHR33938:SF15">
    <property type="entry name" value="FERULOYL ESTERASE B-RELATED"/>
    <property type="match status" value="1"/>
</dbReference>
<evidence type="ECO:0000256" key="1">
    <source>
        <dbReference type="ARBA" id="ARBA00006249"/>
    </source>
</evidence>
<keyword evidence="4" id="KW-0732">Signal</keyword>
<evidence type="ECO:0000256" key="2">
    <source>
        <dbReference type="ARBA" id="ARBA00022487"/>
    </source>
</evidence>
<keyword evidence="7" id="KW-1015">Disulfide bond</keyword>
<proteinExistence type="inferred from homology"/>
<keyword evidence="5 8" id="KW-0378">Hydrolase</keyword>
<protein>
    <submittedName>
        <fullName evidence="8">Tannase/feruloyl esterase family alpha/beta hydrolase</fullName>
    </submittedName>
</protein>
<dbReference type="RefSeq" id="WP_343892431.1">
    <property type="nucleotide sequence ID" value="NZ_BAAAEH010000059.1"/>
</dbReference>
<keyword evidence="3" id="KW-0479">Metal-binding</keyword>
<evidence type="ECO:0000256" key="4">
    <source>
        <dbReference type="ARBA" id="ARBA00022729"/>
    </source>
</evidence>
<name>A0ABU9Y680_9SPHN</name>
<dbReference type="InterPro" id="IPR011118">
    <property type="entry name" value="Tannase/feruloyl_esterase"/>
</dbReference>
<evidence type="ECO:0000313" key="9">
    <source>
        <dbReference type="Proteomes" id="UP001419910"/>
    </source>
</evidence>
<dbReference type="GO" id="GO:0016787">
    <property type="term" value="F:hydrolase activity"/>
    <property type="evidence" value="ECO:0007669"/>
    <property type="project" value="UniProtKB-KW"/>
</dbReference>
<dbReference type="PANTHER" id="PTHR33938">
    <property type="entry name" value="FERULOYL ESTERASE B-RELATED"/>
    <property type="match status" value="1"/>
</dbReference>
<dbReference type="Pfam" id="PF07519">
    <property type="entry name" value="Tannase"/>
    <property type="match status" value="1"/>
</dbReference>
<dbReference type="Gene3D" id="3.40.50.1820">
    <property type="entry name" value="alpha/beta hydrolase"/>
    <property type="match status" value="1"/>
</dbReference>
<evidence type="ECO:0000256" key="6">
    <source>
        <dbReference type="ARBA" id="ARBA00022837"/>
    </source>
</evidence>
<evidence type="ECO:0000256" key="7">
    <source>
        <dbReference type="ARBA" id="ARBA00023157"/>
    </source>
</evidence>
<organism evidence="8 9">
    <name type="scientific">Sphingomonas oligophenolica</name>
    <dbReference type="NCBI Taxonomy" id="301154"/>
    <lineage>
        <taxon>Bacteria</taxon>
        <taxon>Pseudomonadati</taxon>
        <taxon>Pseudomonadota</taxon>
        <taxon>Alphaproteobacteria</taxon>
        <taxon>Sphingomonadales</taxon>
        <taxon>Sphingomonadaceae</taxon>
        <taxon>Sphingomonas</taxon>
    </lineage>
</organism>
<evidence type="ECO:0000313" key="8">
    <source>
        <dbReference type="EMBL" id="MEN2791315.1"/>
    </source>
</evidence>
<sequence length="610" mass="64831">MRFDLAAKGLPTPRANLPLAAKWAFRDASLPHSTGRALSLQVFSRPMRSIFALPILLIAMVPGAAVAQGKPVCAALEDLVIPSSEIGLPTRGAVVARAKMVAGEARHGSYCLVQGEIAPVDQKAASIKFAIALPERWNAKALMLGGGGFDGIIPDVVHQLAHAAPGAVPPLARGYAIFGSDSGHQMQTPAESNSVPNQDAAFFGNDETRQNYMADALKKTRDTAFSIIAKAYGQKPTRSYFIGGSKGGNEAMTVTGRWPNDWDGVIAYYPVRSYTLSMLSVLSVAQTLAAPGAYPNLVKRRVLHDAAIEACDALDGVTDGIISNIVACRARFDPSTADLRGVPVRCAAGLDTGDTCLSDTQIRALKRIGSPITFPYLPRGQDTFQGFDLLFVGLGNSSASSLEPYVAAQLIGSTAPKFPSAEGNGRYFVGADDFFRFAVANDNAFNSLAMNLQDPGPLTARLQALAAKDQMNETNADEDLSPFAARGGKLILIQGTEDLMVSSRATEAYYNRLRKTMGATKTDQTVRFYLIPGYGHGVSTVFNARGDELSLLENWVEKGEDPADRAAVVDVTGVPGRTRPLCRYPAWPKYTGAGNANDAASFKCVVGSGS</sequence>
<gene>
    <name evidence="8" type="ORF">ABC974_16895</name>
</gene>
<comment type="similarity">
    <text evidence="1">Belongs to the tannase family.</text>
</comment>
<evidence type="ECO:0000256" key="3">
    <source>
        <dbReference type="ARBA" id="ARBA00022723"/>
    </source>
</evidence>
<dbReference type="InterPro" id="IPR029058">
    <property type="entry name" value="AB_hydrolase_fold"/>
</dbReference>
<dbReference type="Proteomes" id="UP001419910">
    <property type="component" value="Unassembled WGS sequence"/>
</dbReference>
<reference evidence="8 9" key="1">
    <citation type="submission" date="2024-05" db="EMBL/GenBank/DDBJ databases">
        <authorList>
            <person name="Liu Q."/>
            <person name="Xin Y.-H."/>
        </authorList>
    </citation>
    <scope>NUCLEOTIDE SEQUENCE [LARGE SCALE GENOMIC DNA]</scope>
    <source>
        <strain evidence="8 9">CGMCC 1.10181</strain>
    </source>
</reference>
<evidence type="ECO:0000256" key="5">
    <source>
        <dbReference type="ARBA" id="ARBA00022801"/>
    </source>
</evidence>
<keyword evidence="6" id="KW-0106">Calcium</keyword>